<evidence type="ECO:0000256" key="3">
    <source>
        <dbReference type="ARBA" id="ARBA00022692"/>
    </source>
</evidence>
<keyword evidence="3 7" id="KW-0812">Transmembrane</keyword>
<keyword evidence="5 7" id="KW-0472">Membrane</keyword>
<dbReference type="EMBL" id="BLQM01000072">
    <property type="protein sequence ID" value="GMH59500.1"/>
    <property type="molecule type" value="Genomic_DNA"/>
</dbReference>
<feature type="transmembrane region" description="Helical" evidence="7">
    <location>
        <begin position="185"/>
        <end position="208"/>
    </location>
</feature>
<evidence type="ECO:0000256" key="4">
    <source>
        <dbReference type="ARBA" id="ARBA00022989"/>
    </source>
</evidence>
<evidence type="ECO:0000313" key="9">
    <source>
        <dbReference type="EMBL" id="GMH59500.1"/>
    </source>
</evidence>
<comment type="caution">
    <text evidence="9">The sequence shown here is derived from an EMBL/GenBank/DDBJ whole genome shotgun (WGS) entry which is preliminary data.</text>
</comment>
<evidence type="ECO:0000259" key="8">
    <source>
        <dbReference type="Pfam" id="PF09335"/>
    </source>
</evidence>
<protein>
    <recommendedName>
        <fullName evidence="8">VTT domain-containing protein</fullName>
    </recommendedName>
</protein>
<dbReference type="PANTHER" id="PTHR12677">
    <property type="entry name" value="GOLGI APPARATUS MEMBRANE PROTEIN TVP38-RELATED"/>
    <property type="match status" value="1"/>
</dbReference>
<keyword evidence="4 7" id="KW-1133">Transmembrane helix</keyword>
<sequence length="272" mass="29822">MNNTQIEPSSVSSSLSTPPLHKTSPSLLKSWAKLLTPIAFLILLTAILTTILRPTIIEVFDYFQSSPLGPFYFTLLYATWVVLCLSKTPISISAGFIFGFNLGFLLSFLGMTIAVILAIILVRYTPCTQGLRANGKEWLLTNYRSMTVINTAIKNNPYKACIALRFMYVPSFVKNYYLPIFEVPVLPLLVASSISSSFYCAAFCYIGSTIDTLSNAVGGKASGQGGEVKLGIVIGSIVLTFLALIGVTRRVKMYVNELEEVQKNNNESVEVP</sequence>
<organism evidence="9 10">
    <name type="scientific">Triparma laevis f. inornata</name>
    <dbReference type="NCBI Taxonomy" id="1714386"/>
    <lineage>
        <taxon>Eukaryota</taxon>
        <taxon>Sar</taxon>
        <taxon>Stramenopiles</taxon>
        <taxon>Ochrophyta</taxon>
        <taxon>Bolidophyceae</taxon>
        <taxon>Parmales</taxon>
        <taxon>Triparmaceae</taxon>
        <taxon>Triparma</taxon>
    </lineage>
</organism>
<evidence type="ECO:0000256" key="6">
    <source>
        <dbReference type="SAM" id="MobiDB-lite"/>
    </source>
</evidence>
<accession>A0A9W7A154</accession>
<dbReference type="PANTHER" id="PTHR12677:SF59">
    <property type="entry name" value="GOLGI APPARATUS MEMBRANE PROTEIN TVP38-RELATED"/>
    <property type="match status" value="1"/>
</dbReference>
<feature type="domain" description="VTT" evidence="8">
    <location>
        <begin position="88"/>
        <end position="208"/>
    </location>
</feature>
<feature type="transmembrane region" description="Helical" evidence="7">
    <location>
        <begin position="34"/>
        <end position="56"/>
    </location>
</feature>
<proteinExistence type="predicted"/>
<reference evidence="10" key="1">
    <citation type="journal article" date="2023" name="Commun. Biol.">
        <title>Genome analysis of Parmales, the sister group of diatoms, reveals the evolutionary specialization of diatoms from phago-mixotrophs to photoautotrophs.</title>
        <authorList>
            <person name="Ban H."/>
            <person name="Sato S."/>
            <person name="Yoshikawa S."/>
            <person name="Yamada K."/>
            <person name="Nakamura Y."/>
            <person name="Ichinomiya M."/>
            <person name="Sato N."/>
            <person name="Blanc-Mathieu R."/>
            <person name="Endo H."/>
            <person name="Kuwata A."/>
            <person name="Ogata H."/>
        </authorList>
    </citation>
    <scope>NUCLEOTIDE SEQUENCE [LARGE SCALE GENOMIC DNA]</scope>
</reference>
<evidence type="ECO:0000256" key="7">
    <source>
        <dbReference type="SAM" id="Phobius"/>
    </source>
</evidence>
<name>A0A9W7A154_9STRA</name>
<dbReference type="Proteomes" id="UP001162640">
    <property type="component" value="Unassembled WGS sequence"/>
</dbReference>
<feature type="transmembrane region" description="Helical" evidence="7">
    <location>
        <begin position="96"/>
        <end position="122"/>
    </location>
</feature>
<dbReference type="AlphaFoldDB" id="A0A9W7A154"/>
<evidence type="ECO:0000256" key="5">
    <source>
        <dbReference type="ARBA" id="ARBA00023136"/>
    </source>
</evidence>
<keyword evidence="2" id="KW-1003">Cell membrane</keyword>
<evidence type="ECO:0000313" key="10">
    <source>
        <dbReference type="Proteomes" id="UP001162640"/>
    </source>
</evidence>
<dbReference type="Pfam" id="PF09335">
    <property type="entry name" value="VTT_dom"/>
    <property type="match status" value="1"/>
</dbReference>
<comment type="subcellular location">
    <subcellularLocation>
        <location evidence="1">Cell membrane</location>
        <topology evidence="1">Multi-pass membrane protein</topology>
    </subcellularLocation>
</comment>
<dbReference type="GO" id="GO:0005886">
    <property type="term" value="C:plasma membrane"/>
    <property type="evidence" value="ECO:0007669"/>
    <property type="project" value="UniProtKB-SubCell"/>
</dbReference>
<feature type="transmembrane region" description="Helical" evidence="7">
    <location>
        <begin position="228"/>
        <end position="247"/>
    </location>
</feature>
<feature type="transmembrane region" description="Helical" evidence="7">
    <location>
        <begin position="68"/>
        <end position="90"/>
    </location>
</feature>
<dbReference type="InterPro" id="IPR015414">
    <property type="entry name" value="TMEM64"/>
</dbReference>
<feature type="region of interest" description="Disordered" evidence="6">
    <location>
        <begin position="1"/>
        <end position="20"/>
    </location>
</feature>
<dbReference type="InterPro" id="IPR032816">
    <property type="entry name" value="VTT_dom"/>
</dbReference>
<evidence type="ECO:0000256" key="2">
    <source>
        <dbReference type="ARBA" id="ARBA00022475"/>
    </source>
</evidence>
<evidence type="ECO:0000256" key="1">
    <source>
        <dbReference type="ARBA" id="ARBA00004651"/>
    </source>
</evidence>
<gene>
    <name evidence="9" type="ORF">TL16_g02841</name>
</gene>